<dbReference type="InterPro" id="IPR035069">
    <property type="entry name" value="TTHA1013/TTHA0281-like"/>
</dbReference>
<keyword evidence="2" id="KW-1185">Reference proteome</keyword>
<dbReference type="Gene3D" id="3.30.160.250">
    <property type="match status" value="1"/>
</dbReference>
<dbReference type="SUPFAM" id="SSF143100">
    <property type="entry name" value="TTHA1013/TTHA0281-like"/>
    <property type="match status" value="1"/>
</dbReference>
<dbReference type="Proteomes" id="UP000051461">
    <property type="component" value="Unassembled WGS sequence"/>
</dbReference>
<dbReference type="STRING" id="1423726.FC07_GL002791"/>
<protein>
    <recommendedName>
        <fullName evidence="3">HicB-like antitoxin of toxin-antitoxin system domain-containing protein</fullName>
    </recommendedName>
</protein>
<dbReference type="RefSeq" id="WP_057904447.1">
    <property type="nucleotide sequence ID" value="NZ_AZDA01000046.1"/>
</dbReference>
<organism evidence="1 2">
    <name type="scientific">Loigolactobacillus bifermentans DSM 20003</name>
    <dbReference type="NCBI Taxonomy" id="1423726"/>
    <lineage>
        <taxon>Bacteria</taxon>
        <taxon>Bacillati</taxon>
        <taxon>Bacillota</taxon>
        <taxon>Bacilli</taxon>
        <taxon>Lactobacillales</taxon>
        <taxon>Lactobacillaceae</taxon>
        <taxon>Loigolactobacillus</taxon>
    </lineage>
</organism>
<comment type="caution">
    <text evidence="1">The sequence shown here is derived from an EMBL/GenBank/DDBJ whole genome shotgun (WGS) entry which is preliminary data.</text>
</comment>
<proteinExistence type="predicted"/>
<evidence type="ECO:0000313" key="1">
    <source>
        <dbReference type="EMBL" id="KRK39071.1"/>
    </source>
</evidence>
<accession>A0A0R1GY82</accession>
<evidence type="ECO:0008006" key="3">
    <source>
        <dbReference type="Google" id="ProtNLM"/>
    </source>
</evidence>
<dbReference type="EMBL" id="AZDA01000046">
    <property type="protein sequence ID" value="KRK39071.1"/>
    <property type="molecule type" value="Genomic_DNA"/>
</dbReference>
<reference evidence="1 2" key="1">
    <citation type="journal article" date="2015" name="Genome Announc.">
        <title>Expanding the biotechnology potential of lactobacilli through comparative genomics of 213 strains and associated genera.</title>
        <authorList>
            <person name="Sun Z."/>
            <person name="Harris H.M."/>
            <person name="McCann A."/>
            <person name="Guo C."/>
            <person name="Argimon S."/>
            <person name="Zhang W."/>
            <person name="Yang X."/>
            <person name="Jeffery I.B."/>
            <person name="Cooney J.C."/>
            <person name="Kagawa T.F."/>
            <person name="Liu W."/>
            <person name="Song Y."/>
            <person name="Salvetti E."/>
            <person name="Wrobel A."/>
            <person name="Rasinkangas P."/>
            <person name="Parkhill J."/>
            <person name="Rea M.C."/>
            <person name="O'Sullivan O."/>
            <person name="Ritari J."/>
            <person name="Douillard F.P."/>
            <person name="Paul Ross R."/>
            <person name="Yang R."/>
            <person name="Briner A.E."/>
            <person name="Felis G.E."/>
            <person name="de Vos W.M."/>
            <person name="Barrangou R."/>
            <person name="Klaenhammer T.R."/>
            <person name="Caufield P.W."/>
            <person name="Cui Y."/>
            <person name="Zhang H."/>
            <person name="O'Toole P.W."/>
        </authorList>
    </citation>
    <scope>NUCLEOTIDE SEQUENCE [LARGE SCALE GENOMIC DNA]</scope>
    <source>
        <strain evidence="1 2">DSM 20003</strain>
    </source>
</reference>
<gene>
    <name evidence="1" type="ORF">FC07_GL002791</name>
</gene>
<dbReference type="PATRIC" id="fig|1423726.3.peg.2902"/>
<dbReference type="AlphaFoldDB" id="A0A0R1GY82"/>
<sequence>MMMTYPAFVYAATQAGGEFLVYFPDWGGRSIQATTLTAALATAQQVLVQRLQRRLQQRQSLPQSTPVACLSLVRDNPFKCCVDFQYAQQSSFVTSISVSVHSRLTTIPIHQTA</sequence>
<evidence type="ECO:0000313" key="2">
    <source>
        <dbReference type="Proteomes" id="UP000051461"/>
    </source>
</evidence>
<name>A0A0R1GY82_9LACO</name>